<dbReference type="Gene3D" id="3.90.930.60">
    <property type="match status" value="1"/>
</dbReference>
<feature type="compositionally biased region" description="Low complexity" evidence="1">
    <location>
        <begin position="307"/>
        <end position="334"/>
    </location>
</feature>
<dbReference type="PROSITE" id="PS51664">
    <property type="entry name" value="YCAO"/>
    <property type="match status" value="1"/>
</dbReference>
<dbReference type="Proteomes" id="UP001595891">
    <property type="component" value="Unassembled WGS sequence"/>
</dbReference>
<accession>A0ABV9EBD9</accession>
<proteinExistence type="predicted"/>
<organism evidence="3 4">
    <name type="scientific">Sphaerisporangium corydalis</name>
    <dbReference type="NCBI Taxonomy" id="1441875"/>
    <lineage>
        <taxon>Bacteria</taxon>
        <taxon>Bacillati</taxon>
        <taxon>Actinomycetota</taxon>
        <taxon>Actinomycetes</taxon>
        <taxon>Streptosporangiales</taxon>
        <taxon>Streptosporangiaceae</taxon>
        <taxon>Sphaerisporangium</taxon>
    </lineage>
</organism>
<sequence>MGLLLRPDAYYAETSDGAYILTHHGASAFTGRSVHSLIDRLAPFLDGRHTLAELTADLPAERADLVRKLVTTLIERDVVRDTAPDVASGAGPLRPEAGFVGYFRDFPDAVFRQYEDKVTLVVGAGRLCRAVAVAAVRSGLGQVRVVTTAECPTDLAGLGALGGGWRGERPWPDGDLPRGETGEAVRSLIDGVDLVLHASDRPMVERAGLLDRLCEESGVLLAQALVLDGHAWIGTAGLGGRDGLSWTSARHRLLARHPVTTPPPRPGTSPEAFSPPDDPPPAATAPAGIAPAATAPAGIAPAATAPAGIAPDATAPGGTAPDATAPGRAAPGRAVPDETVPDEAAAAVVAGQLVHGVFRSITGSAAPPRNQVTRVDLATLDGEVCAFVPHPFAMPAPVVPGVADRVASLRAGARLDDDTFSRRAAVCAGDHVGVFGAPGERDFAQIPLHVCEIEVSDPAGLLGPGAPALRVTGAGLDFAAARYQAALRAFAGYASLMLDPRRLHSVAGRPPGPRADPGETLSGLRSGRLSGHVQGYGIADSGTHLVDVTRAFPALRPAASAYVPPPGVAAAPVHVPPPGVAAAYDWDEAVTRGLAGQCERLTMDGLAQSPAPYPRVDLAGAALDARGDRYRALLAAIGEPVTVYDVTGPLGVPAVVCYLGAVPAGRAAAPSAAEAVTGALEQALLRYQARENGQPAYAPPPVRGIPERLRGTATRPLPGGPPLDAAGLAAALVARGHRPIAVPLDHDPEVGAIMPYTVHVVIVDD</sequence>
<evidence type="ECO:0000313" key="4">
    <source>
        <dbReference type="Proteomes" id="UP001595891"/>
    </source>
</evidence>
<protein>
    <submittedName>
        <fullName evidence="3">YcaO-like family protein</fullName>
    </submittedName>
</protein>
<feature type="region of interest" description="Disordered" evidence="1">
    <location>
        <begin position="307"/>
        <end position="336"/>
    </location>
</feature>
<dbReference type="RefSeq" id="WP_262841272.1">
    <property type="nucleotide sequence ID" value="NZ_JANZYP010000004.1"/>
</dbReference>
<feature type="region of interest" description="Disordered" evidence="1">
    <location>
        <begin position="256"/>
        <end position="288"/>
    </location>
</feature>
<keyword evidence="4" id="KW-1185">Reference proteome</keyword>
<evidence type="ECO:0000313" key="3">
    <source>
        <dbReference type="EMBL" id="MFC4585740.1"/>
    </source>
</evidence>
<dbReference type="EMBL" id="JBHSFN010000003">
    <property type="protein sequence ID" value="MFC4585740.1"/>
    <property type="molecule type" value="Genomic_DNA"/>
</dbReference>
<dbReference type="InterPro" id="IPR003776">
    <property type="entry name" value="YcaO-like_dom"/>
</dbReference>
<reference evidence="4" key="1">
    <citation type="journal article" date="2019" name="Int. J. Syst. Evol. Microbiol.">
        <title>The Global Catalogue of Microorganisms (GCM) 10K type strain sequencing project: providing services to taxonomists for standard genome sequencing and annotation.</title>
        <authorList>
            <consortium name="The Broad Institute Genomics Platform"/>
            <consortium name="The Broad Institute Genome Sequencing Center for Infectious Disease"/>
            <person name="Wu L."/>
            <person name="Ma J."/>
        </authorList>
    </citation>
    <scope>NUCLEOTIDE SEQUENCE [LARGE SCALE GENOMIC DNA]</scope>
    <source>
        <strain evidence="4">CCUG 49560</strain>
    </source>
</reference>
<evidence type="ECO:0000256" key="1">
    <source>
        <dbReference type="SAM" id="MobiDB-lite"/>
    </source>
</evidence>
<comment type="caution">
    <text evidence="3">The sequence shown here is derived from an EMBL/GenBank/DDBJ whole genome shotgun (WGS) entry which is preliminary data.</text>
</comment>
<evidence type="ECO:0000259" key="2">
    <source>
        <dbReference type="PROSITE" id="PS51664"/>
    </source>
</evidence>
<feature type="domain" description="YcaO" evidence="2">
    <location>
        <begin position="473"/>
        <end position="765"/>
    </location>
</feature>
<dbReference type="Pfam" id="PF02624">
    <property type="entry name" value="YcaO"/>
    <property type="match status" value="1"/>
</dbReference>
<name>A0ABV9EBD9_9ACTN</name>
<gene>
    <name evidence="3" type="ORF">ACFO8L_06645</name>
</gene>